<proteinExistence type="predicted"/>
<evidence type="ECO:0000313" key="3">
    <source>
        <dbReference type="Proteomes" id="UP000516361"/>
    </source>
</evidence>
<dbReference type="RefSeq" id="WP_190615839.1">
    <property type="nucleotide sequence ID" value="NZ_AP018712.1"/>
</dbReference>
<feature type="transmembrane region" description="Helical" evidence="1">
    <location>
        <begin position="203"/>
        <end position="223"/>
    </location>
</feature>
<reference evidence="2 3" key="1">
    <citation type="submission" date="2018-06" db="EMBL/GenBank/DDBJ databases">
        <title>Genome sequencing of Oceanotoga sp. sy52.</title>
        <authorList>
            <person name="Mori K."/>
        </authorList>
    </citation>
    <scope>NUCLEOTIDE SEQUENCE [LARGE SCALE GENOMIC DNA]</scope>
    <source>
        <strain evidence="3">sy52</strain>
    </source>
</reference>
<sequence>MKTLSSYFILLSLTLFVIFISLFIFYFNSFKDDFEKESFDKYSKLISSTITFEIESKINFYKNKTLKEGIPVGPVKDFEFLDKTFGATTEIYNFEKENSEFILIYGIYSDISYKMRMNIEYILDEIVRELDINGKYIFIFNKKHFGDEEFLKRIKDDKLDFNKNRVEKYNNGYFFYDEIGKLKIKFLYYSKGMFSKTIKEKMWQMYIISMISFLLIVLLNNYFSISIRFKVSQILNEIYDFLNNPKKEINEHREFTEELKKIKKSILTKEERNSSFFKTYEELRYIYELTAQHNTLLIELMEFIEEFFEKDFSELKIENKFVKLEKSKKYENIDTEFYTIIKKNLIQLYEKIKKLKDNEQI</sequence>
<keyword evidence="3" id="KW-1185">Reference proteome</keyword>
<keyword evidence="1" id="KW-0812">Transmembrane</keyword>
<name>A0A7G1GB05_9BACT</name>
<evidence type="ECO:0000256" key="1">
    <source>
        <dbReference type="SAM" id="Phobius"/>
    </source>
</evidence>
<organism evidence="2 3">
    <name type="scientific">Tepiditoga spiralis</name>
    <dbReference type="NCBI Taxonomy" id="2108365"/>
    <lineage>
        <taxon>Bacteria</taxon>
        <taxon>Thermotogati</taxon>
        <taxon>Thermotogota</taxon>
        <taxon>Thermotogae</taxon>
        <taxon>Petrotogales</taxon>
        <taxon>Petrotogaceae</taxon>
        <taxon>Tepiditoga</taxon>
    </lineage>
</organism>
<accession>A0A7G1GB05</accession>
<dbReference type="InParanoid" id="A0A7G1GB05"/>
<dbReference type="KEGG" id="ocy:OSSY52_09100"/>
<evidence type="ECO:0000313" key="2">
    <source>
        <dbReference type="EMBL" id="BBE30769.1"/>
    </source>
</evidence>
<feature type="transmembrane region" description="Helical" evidence="1">
    <location>
        <begin position="6"/>
        <end position="27"/>
    </location>
</feature>
<protein>
    <submittedName>
        <fullName evidence="2">Uncharacterized protein</fullName>
    </submittedName>
</protein>
<dbReference type="Proteomes" id="UP000516361">
    <property type="component" value="Chromosome"/>
</dbReference>
<gene>
    <name evidence="2" type="ORF">OSSY52_09100</name>
</gene>
<dbReference type="EMBL" id="AP018712">
    <property type="protein sequence ID" value="BBE30769.1"/>
    <property type="molecule type" value="Genomic_DNA"/>
</dbReference>
<dbReference type="AlphaFoldDB" id="A0A7G1GB05"/>
<keyword evidence="1" id="KW-0472">Membrane</keyword>
<keyword evidence="1" id="KW-1133">Transmembrane helix</keyword>